<reference evidence="1" key="1">
    <citation type="submission" date="2023-03" db="EMBL/GenBank/DDBJ databases">
        <title>Massive genome expansion in bonnet fungi (Mycena s.s.) driven by repeated elements and novel gene families across ecological guilds.</title>
        <authorList>
            <consortium name="Lawrence Berkeley National Laboratory"/>
            <person name="Harder C.B."/>
            <person name="Miyauchi S."/>
            <person name="Viragh M."/>
            <person name="Kuo A."/>
            <person name="Thoen E."/>
            <person name="Andreopoulos B."/>
            <person name="Lu D."/>
            <person name="Skrede I."/>
            <person name="Drula E."/>
            <person name="Henrissat B."/>
            <person name="Morin E."/>
            <person name="Kohler A."/>
            <person name="Barry K."/>
            <person name="LaButti K."/>
            <person name="Morin E."/>
            <person name="Salamov A."/>
            <person name="Lipzen A."/>
            <person name="Mereny Z."/>
            <person name="Hegedus B."/>
            <person name="Baldrian P."/>
            <person name="Stursova M."/>
            <person name="Weitz H."/>
            <person name="Taylor A."/>
            <person name="Grigoriev I.V."/>
            <person name="Nagy L.G."/>
            <person name="Martin F."/>
            <person name="Kauserud H."/>
        </authorList>
    </citation>
    <scope>NUCLEOTIDE SEQUENCE</scope>
    <source>
        <strain evidence="1">CBHHK002</strain>
    </source>
</reference>
<evidence type="ECO:0000313" key="1">
    <source>
        <dbReference type="EMBL" id="KAJ7315419.1"/>
    </source>
</evidence>
<dbReference type="EMBL" id="JARIHO010000062">
    <property type="protein sequence ID" value="KAJ7315419.1"/>
    <property type="molecule type" value="Genomic_DNA"/>
</dbReference>
<proteinExistence type="predicted"/>
<evidence type="ECO:0000313" key="2">
    <source>
        <dbReference type="Proteomes" id="UP001218218"/>
    </source>
</evidence>
<sequence>MVIGLMEAQITTGNAAITLTSDVIRPWTSAFFAITAAQNILTTCIQVCLFSIPIAYSRVLALFVWRIWRVEHQNEKFRAGNTSLSVPTHQPDICNSNTTLQVTGITFNVIIIRSTPRRDDESPNFYQLEQGVAAQCPAAARRALSKHCILTVPRAEPGPHYSCFRKSLFDVVSASAPQCRRQTLLLPPIRPAELSVFSQAGSSVGRLSSGKIIQSFEQKPSERWIGLRYWVQRLHSNCVKKWSTRRRRLKQLCSRALARSARGCRGGLAKARLNLSEFAELQTDLARSSPTLG</sequence>
<organism evidence="1 2">
    <name type="scientific">Mycena albidolilacea</name>
    <dbReference type="NCBI Taxonomy" id="1033008"/>
    <lineage>
        <taxon>Eukaryota</taxon>
        <taxon>Fungi</taxon>
        <taxon>Dikarya</taxon>
        <taxon>Basidiomycota</taxon>
        <taxon>Agaricomycotina</taxon>
        <taxon>Agaricomycetes</taxon>
        <taxon>Agaricomycetidae</taxon>
        <taxon>Agaricales</taxon>
        <taxon>Marasmiineae</taxon>
        <taxon>Mycenaceae</taxon>
        <taxon>Mycena</taxon>
    </lineage>
</organism>
<protein>
    <submittedName>
        <fullName evidence="1">Uncharacterized protein</fullName>
    </submittedName>
</protein>
<gene>
    <name evidence="1" type="ORF">DFH08DRAFT_820673</name>
</gene>
<dbReference type="AlphaFoldDB" id="A0AAD7EE28"/>
<comment type="caution">
    <text evidence="1">The sequence shown here is derived from an EMBL/GenBank/DDBJ whole genome shotgun (WGS) entry which is preliminary data.</text>
</comment>
<keyword evidence="2" id="KW-1185">Reference proteome</keyword>
<name>A0AAD7EE28_9AGAR</name>
<accession>A0AAD7EE28</accession>
<dbReference type="Proteomes" id="UP001218218">
    <property type="component" value="Unassembled WGS sequence"/>
</dbReference>